<organism evidence="9 10">
    <name type="scientific">Dipteronia sinensis</name>
    <dbReference type="NCBI Taxonomy" id="43782"/>
    <lineage>
        <taxon>Eukaryota</taxon>
        <taxon>Viridiplantae</taxon>
        <taxon>Streptophyta</taxon>
        <taxon>Embryophyta</taxon>
        <taxon>Tracheophyta</taxon>
        <taxon>Spermatophyta</taxon>
        <taxon>Magnoliopsida</taxon>
        <taxon>eudicotyledons</taxon>
        <taxon>Gunneridae</taxon>
        <taxon>Pentapetalae</taxon>
        <taxon>rosids</taxon>
        <taxon>malvids</taxon>
        <taxon>Sapindales</taxon>
        <taxon>Sapindaceae</taxon>
        <taxon>Hippocastanoideae</taxon>
        <taxon>Acereae</taxon>
        <taxon>Dipteronia</taxon>
    </lineage>
</organism>
<dbReference type="GO" id="GO:0022857">
    <property type="term" value="F:transmembrane transporter activity"/>
    <property type="evidence" value="ECO:0007669"/>
    <property type="project" value="InterPro"/>
</dbReference>
<dbReference type="EMBL" id="JANJYJ010000001">
    <property type="protein sequence ID" value="KAK3229077.1"/>
    <property type="molecule type" value="Genomic_DNA"/>
</dbReference>
<feature type="transmembrane region" description="Helical" evidence="6">
    <location>
        <begin position="216"/>
        <end position="237"/>
    </location>
</feature>
<keyword evidence="10" id="KW-1185">Reference proteome</keyword>
<feature type="transmembrane region" description="Helical" evidence="6">
    <location>
        <begin position="305"/>
        <end position="324"/>
    </location>
</feature>
<feature type="domain" description="EamA" evidence="8">
    <location>
        <begin position="10"/>
        <end position="150"/>
    </location>
</feature>
<feature type="compositionally biased region" description="Polar residues" evidence="7">
    <location>
        <begin position="356"/>
        <end position="375"/>
    </location>
</feature>
<evidence type="ECO:0000256" key="6">
    <source>
        <dbReference type="RuleBase" id="RU363077"/>
    </source>
</evidence>
<dbReference type="SUPFAM" id="SSF103481">
    <property type="entry name" value="Multidrug resistance efflux transporter EmrE"/>
    <property type="match status" value="2"/>
</dbReference>
<evidence type="ECO:0000256" key="2">
    <source>
        <dbReference type="ARBA" id="ARBA00007635"/>
    </source>
</evidence>
<feature type="region of interest" description="Disordered" evidence="7">
    <location>
        <begin position="349"/>
        <end position="375"/>
    </location>
</feature>
<dbReference type="PANTHER" id="PTHR31218">
    <property type="entry name" value="WAT1-RELATED PROTEIN"/>
    <property type="match status" value="1"/>
</dbReference>
<comment type="subcellular location">
    <subcellularLocation>
        <location evidence="1 6">Membrane</location>
        <topology evidence="1 6">Multi-pass membrane protein</topology>
    </subcellularLocation>
</comment>
<protein>
    <recommendedName>
        <fullName evidence="6">WAT1-related protein</fullName>
    </recommendedName>
</protein>
<dbReference type="GO" id="GO:0016020">
    <property type="term" value="C:membrane"/>
    <property type="evidence" value="ECO:0007669"/>
    <property type="project" value="UniProtKB-SubCell"/>
</dbReference>
<dbReference type="InterPro" id="IPR000620">
    <property type="entry name" value="EamA_dom"/>
</dbReference>
<accession>A0AAE0B477</accession>
<keyword evidence="3 6" id="KW-0812">Transmembrane</keyword>
<evidence type="ECO:0000256" key="1">
    <source>
        <dbReference type="ARBA" id="ARBA00004141"/>
    </source>
</evidence>
<keyword evidence="4 6" id="KW-1133">Transmembrane helix</keyword>
<dbReference type="Proteomes" id="UP001281410">
    <property type="component" value="Unassembled WGS sequence"/>
</dbReference>
<gene>
    <name evidence="9" type="ORF">Dsin_000958</name>
</gene>
<dbReference type="InterPro" id="IPR037185">
    <property type="entry name" value="EmrE-like"/>
</dbReference>
<comment type="caution">
    <text evidence="9">The sequence shown here is derived from an EMBL/GenBank/DDBJ whole genome shotgun (WGS) entry which is preliminary data.</text>
</comment>
<keyword evidence="5 6" id="KW-0472">Membrane</keyword>
<feature type="transmembrane region" description="Helical" evidence="6">
    <location>
        <begin position="133"/>
        <end position="152"/>
    </location>
</feature>
<dbReference type="Pfam" id="PF00892">
    <property type="entry name" value="EamA"/>
    <property type="match status" value="2"/>
</dbReference>
<evidence type="ECO:0000259" key="8">
    <source>
        <dbReference type="Pfam" id="PF00892"/>
    </source>
</evidence>
<feature type="transmembrane region" description="Helical" evidence="6">
    <location>
        <begin position="7"/>
        <end position="25"/>
    </location>
</feature>
<evidence type="ECO:0000313" key="10">
    <source>
        <dbReference type="Proteomes" id="UP001281410"/>
    </source>
</evidence>
<feature type="transmembrane region" description="Helical" evidence="6">
    <location>
        <begin position="249"/>
        <end position="272"/>
    </location>
</feature>
<sequence length="375" mass="40860">MALGDFFPFLAMVAVQLGYAGMNFTSKLAMDSGMKPLVLVVYRQMIASVALIPFAYFFEWKEDKPKITLRILFDILLCSLTGATGNQVLYFVGLANSSPTIGCALTNILPAVTFVLAVIFRQESVGIKKRSEQAKLIGTIVCVGGAMLLSFYNGPTIGIPDSSIHWDYAQKMSKQSAGNNKSNMVFGSIIVIASAVAYSLWVIIQARVNKKFPAPYTSTTLMCFMSTVQCAVIAAITDHKKPDWSLSSPIRLISALYTGIVCSALAFLLVAYSIQRKGALYVSVFSPMLLIIVAILSWALFGEKLFVGTAIGSILIVGGLYAVLWGKDKEMKEDNQIQEFVANTTKLSKTTEDLEMQQSKAKARPNDNNHQAAAH</sequence>
<feature type="transmembrane region" description="Helical" evidence="6">
    <location>
        <begin position="99"/>
        <end position="121"/>
    </location>
</feature>
<feature type="transmembrane region" description="Helical" evidence="6">
    <location>
        <begin position="71"/>
        <end position="93"/>
    </location>
</feature>
<feature type="transmembrane region" description="Helical" evidence="6">
    <location>
        <begin position="37"/>
        <end position="59"/>
    </location>
</feature>
<evidence type="ECO:0000256" key="4">
    <source>
        <dbReference type="ARBA" id="ARBA00022989"/>
    </source>
</evidence>
<feature type="domain" description="EamA" evidence="8">
    <location>
        <begin position="186"/>
        <end position="324"/>
    </location>
</feature>
<evidence type="ECO:0000313" key="9">
    <source>
        <dbReference type="EMBL" id="KAK3229077.1"/>
    </source>
</evidence>
<evidence type="ECO:0000256" key="7">
    <source>
        <dbReference type="SAM" id="MobiDB-lite"/>
    </source>
</evidence>
<feature type="transmembrane region" description="Helical" evidence="6">
    <location>
        <begin position="184"/>
        <end position="204"/>
    </location>
</feature>
<name>A0AAE0B477_9ROSI</name>
<evidence type="ECO:0000256" key="5">
    <source>
        <dbReference type="ARBA" id="ARBA00023136"/>
    </source>
</evidence>
<dbReference type="InterPro" id="IPR030184">
    <property type="entry name" value="WAT1-related"/>
</dbReference>
<proteinExistence type="inferred from homology"/>
<reference evidence="9" key="1">
    <citation type="journal article" date="2023" name="Plant J.">
        <title>Genome sequences and population genomics provide insights into the demographic history, inbreeding, and mutation load of two 'living fossil' tree species of Dipteronia.</title>
        <authorList>
            <person name="Feng Y."/>
            <person name="Comes H.P."/>
            <person name="Chen J."/>
            <person name="Zhu S."/>
            <person name="Lu R."/>
            <person name="Zhang X."/>
            <person name="Li P."/>
            <person name="Qiu J."/>
            <person name="Olsen K.M."/>
            <person name="Qiu Y."/>
        </authorList>
    </citation>
    <scope>NUCLEOTIDE SEQUENCE</scope>
    <source>
        <strain evidence="9">NBL</strain>
    </source>
</reference>
<comment type="similarity">
    <text evidence="2 6">Belongs to the drug/metabolite transporter (DMT) superfamily. Plant drug/metabolite exporter (P-DME) (TC 2.A.7.4) family.</text>
</comment>
<feature type="transmembrane region" description="Helical" evidence="6">
    <location>
        <begin position="279"/>
        <end position="299"/>
    </location>
</feature>
<evidence type="ECO:0000256" key="3">
    <source>
        <dbReference type="ARBA" id="ARBA00022692"/>
    </source>
</evidence>
<dbReference type="AlphaFoldDB" id="A0AAE0B477"/>